<evidence type="ECO:0000256" key="3">
    <source>
        <dbReference type="ARBA" id="ARBA00022723"/>
    </source>
</evidence>
<dbReference type="InterPro" id="IPR017850">
    <property type="entry name" value="Alkaline_phosphatase_core_sf"/>
</dbReference>
<dbReference type="AlphaFoldDB" id="A0A4Z0NV75"/>
<accession>A0A4Z0NV75</accession>
<dbReference type="RefSeq" id="WP_135413834.1">
    <property type="nucleotide sequence ID" value="NZ_SRLB01000004.1"/>
</dbReference>
<evidence type="ECO:0000313" key="9">
    <source>
        <dbReference type="EMBL" id="TGE01231.1"/>
    </source>
</evidence>
<dbReference type="GO" id="GO:0004065">
    <property type="term" value="F:arylsulfatase activity"/>
    <property type="evidence" value="ECO:0007669"/>
    <property type="project" value="TreeGrafter"/>
</dbReference>
<keyword evidence="6" id="KW-0106">Calcium</keyword>
<dbReference type="InterPro" id="IPR050738">
    <property type="entry name" value="Sulfatase"/>
</dbReference>
<evidence type="ECO:0000313" key="10">
    <source>
        <dbReference type="Proteomes" id="UP000297535"/>
    </source>
</evidence>
<dbReference type="Proteomes" id="UP000297535">
    <property type="component" value="Unassembled WGS sequence"/>
</dbReference>
<keyword evidence="4" id="KW-0732">Signal</keyword>
<organism evidence="9 10">
    <name type="scientific">Methylobacterium nonmethylotrophicum</name>
    <dbReference type="NCBI Taxonomy" id="1141884"/>
    <lineage>
        <taxon>Bacteria</taxon>
        <taxon>Pseudomonadati</taxon>
        <taxon>Pseudomonadota</taxon>
        <taxon>Alphaproteobacteria</taxon>
        <taxon>Hyphomicrobiales</taxon>
        <taxon>Methylobacteriaceae</taxon>
        <taxon>Methylobacterium</taxon>
    </lineage>
</organism>
<comment type="caution">
    <text evidence="9">The sequence shown here is derived from an EMBL/GenBank/DDBJ whole genome shotgun (WGS) entry which is preliminary data.</text>
</comment>
<dbReference type="Gene3D" id="3.30.1120.10">
    <property type="match status" value="1"/>
</dbReference>
<evidence type="ECO:0000256" key="1">
    <source>
        <dbReference type="ARBA" id="ARBA00001913"/>
    </source>
</evidence>
<dbReference type="PROSITE" id="PS00149">
    <property type="entry name" value="SULFATASE_2"/>
    <property type="match status" value="1"/>
</dbReference>
<dbReference type="InterPro" id="IPR000917">
    <property type="entry name" value="Sulfatase_N"/>
</dbReference>
<keyword evidence="10" id="KW-1185">Reference proteome</keyword>
<sequence length="557" mass="60736">MMQGSVSKQSEPGLDRGRRSFIGLAGSAAVGLWGLCRFGEVARAADAPNGPADPLLATAERTSDHREPAIRRPAQEEEMRRKLASLQQRTGRKPNIVIVLMDDVGWGDFGAYGGGAAVGALTPTLDRLAQDGLRLTSAYSQPSCTPTRASLLTGRLPMRSGLLRPFLPGENDKTAGLGGEVTLAALLKQAGYATQAIGKWHLGSSPGAQPQNVGFDAYYGILTSSDDYTAWREPWRNPEIASDPARTEWASKGEIMAIVEGRSGSPGQPVYPLDLDTIRFVDEKLSERAVGFVESRKQEDPPFFLYLATRGAHFDNYAHPAFSGRSPARYPYKDVIQELDARVGQVVEALRRTGQLDNTLVVVTSDNGPMAETFPDTGYTPFRSAKGTAYEGGVRTPLIAHWPGMIAPGRVSDGLFDLTDLFVTCLTLASAGERVPSDRYIDGIDQAGFLLADAGQSARRVQHYWRGQSFMGVRVGEYKLMVRHQEVTSPDTFPYESPFQSTVSPAGSGERIYNLYIDPREQNAMLPLKQIHYPTLAAAAAQHLATFERYPPKLPMR</sequence>
<protein>
    <submittedName>
        <fullName evidence="9">Arylsulfatase</fullName>
    </submittedName>
</protein>
<evidence type="ECO:0000256" key="2">
    <source>
        <dbReference type="ARBA" id="ARBA00008779"/>
    </source>
</evidence>
<evidence type="ECO:0000259" key="8">
    <source>
        <dbReference type="Pfam" id="PF00884"/>
    </source>
</evidence>
<dbReference type="Pfam" id="PF00884">
    <property type="entry name" value="Sulfatase"/>
    <property type="match status" value="1"/>
</dbReference>
<dbReference type="PANTHER" id="PTHR42693">
    <property type="entry name" value="ARYLSULFATASE FAMILY MEMBER"/>
    <property type="match status" value="1"/>
</dbReference>
<dbReference type="SUPFAM" id="SSF53649">
    <property type="entry name" value="Alkaline phosphatase-like"/>
    <property type="match status" value="1"/>
</dbReference>
<feature type="domain" description="Sulfatase N-terminal" evidence="8">
    <location>
        <begin position="94"/>
        <end position="429"/>
    </location>
</feature>
<feature type="region of interest" description="Disordered" evidence="7">
    <location>
        <begin position="47"/>
        <end position="78"/>
    </location>
</feature>
<keyword evidence="5" id="KW-0378">Hydrolase</keyword>
<dbReference type="PROSITE" id="PS00523">
    <property type="entry name" value="SULFATASE_1"/>
    <property type="match status" value="1"/>
</dbReference>
<evidence type="ECO:0000256" key="7">
    <source>
        <dbReference type="SAM" id="MobiDB-lite"/>
    </source>
</evidence>
<name>A0A4Z0NV75_9HYPH</name>
<dbReference type="OrthoDB" id="9803751at2"/>
<gene>
    <name evidence="9" type="ORF">EU555_06435</name>
</gene>
<dbReference type="GO" id="GO:0046872">
    <property type="term" value="F:metal ion binding"/>
    <property type="evidence" value="ECO:0007669"/>
    <property type="project" value="UniProtKB-KW"/>
</dbReference>
<evidence type="ECO:0000256" key="6">
    <source>
        <dbReference type="ARBA" id="ARBA00022837"/>
    </source>
</evidence>
<evidence type="ECO:0000256" key="5">
    <source>
        <dbReference type="ARBA" id="ARBA00022801"/>
    </source>
</evidence>
<evidence type="ECO:0000256" key="4">
    <source>
        <dbReference type="ARBA" id="ARBA00022729"/>
    </source>
</evidence>
<dbReference type="Gene3D" id="3.40.720.10">
    <property type="entry name" value="Alkaline Phosphatase, subunit A"/>
    <property type="match status" value="1"/>
</dbReference>
<keyword evidence="3" id="KW-0479">Metal-binding</keyword>
<dbReference type="PANTHER" id="PTHR42693:SF42">
    <property type="entry name" value="ARYLSULFATASE G"/>
    <property type="match status" value="1"/>
</dbReference>
<comment type="cofactor">
    <cofactor evidence="1">
        <name>Ca(2+)</name>
        <dbReference type="ChEBI" id="CHEBI:29108"/>
    </cofactor>
</comment>
<dbReference type="EMBL" id="SRLB01000004">
    <property type="protein sequence ID" value="TGE01231.1"/>
    <property type="molecule type" value="Genomic_DNA"/>
</dbReference>
<dbReference type="InterPro" id="IPR024607">
    <property type="entry name" value="Sulfatase_CS"/>
</dbReference>
<reference evidence="9 10" key="1">
    <citation type="submission" date="2019-04" db="EMBL/GenBank/DDBJ databases">
        <authorList>
            <person name="Feng G."/>
            <person name="Zhu H."/>
        </authorList>
    </citation>
    <scope>NUCLEOTIDE SEQUENCE [LARGE SCALE GENOMIC DNA]</scope>
    <source>
        <strain evidence="9 10">6HR-1</strain>
    </source>
</reference>
<feature type="compositionally biased region" description="Basic and acidic residues" evidence="7">
    <location>
        <begin position="61"/>
        <end position="78"/>
    </location>
</feature>
<comment type="similarity">
    <text evidence="2">Belongs to the sulfatase family.</text>
</comment>
<proteinExistence type="inferred from homology"/>